<name>A0A516NJC4_9NOCA</name>
<feature type="transmembrane region" description="Helical" evidence="1">
    <location>
        <begin position="7"/>
        <end position="32"/>
    </location>
</feature>
<organism evidence="2 3">
    <name type="scientific">Nocardia otitidiscaviarum</name>
    <dbReference type="NCBI Taxonomy" id="1823"/>
    <lineage>
        <taxon>Bacteria</taxon>
        <taxon>Bacillati</taxon>
        <taxon>Actinomycetota</taxon>
        <taxon>Actinomycetes</taxon>
        <taxon>Mycobacteriales</taxon>
        <taxon>Nocardiaceae</taxon>
        <taxon>Nocardia</taxon>
    </lineage>
</organism>
<evidence type="ECO:0000313" key="2">
    <source>
        <dbReference type="EMBL" id="QDP79010.1"/>
    </source>
</evidence>
<dbReference type="EMBL" id="CP041695">
    <property type="protein sequence ID" value="QDP79010.1"/>
    <property type="molecule type" value="Genomic_DNA"/>
</dbReference>
<feature type="transmembrane region" description="Helical" evidence="1">
    <location>
        <begin position="96"/>
        <end position="116"/>
    </location>
</feature>
<keyword evidence="1" id="KW-0812">Transmembrane</keyword>
<feature type="transmembrane region" description="Helical" evidence="1">
    <location>
        <begin position="232"/>
        <end position="251"/>
    </location>
</feature>
<dbReference type="RefSeq" id="WP_143980483.1">
    <property type="nucleotide sequence ID" value="NZ_CP041695.1"/>
</dbReference>
<evidence type="ECO:0000313" key="3">
    <source>
        <dbReference type="Proteomes" id="UP000317039"/>
    </source>
</evidence>
<dbReference type="KEGG" id="nod:FOH10_09970"/>
<dbReference type="Proteomes" id="UP000317039">
    <property type="component" value="Chromosome"/>
</dbReference>
<sequence length="596" mass="63749">MNFVYRLARAVGIIVLPAAVMATVLVILGRISFTDPRMVRIDTGLESLRWPVANAVVGVLLVVMTLGSVVVAALVDVRDSEGSPVDGSWRDRVLGCLVVTVKLCGVVAGLGGVAWLVMRWTEISDRQILTAATLIGLALWARWSPAIPERLARTAVVDRALDGPEQEVLVRCVPVATAAAAVYWLIGIQTDRPWIPLAVIAVAAALAVLVMNHLWRREVGVAATRRPAGTRVAAVAVATVSAFGVVVAATATGVATTTQRVGVGLWYPFDAPVSDGLPGRAVAITRAGTVFGLDEERSRPAVRITAWYCLGDDSSCEKTEIRRYDEDSGHVDGLMQMFASVTETATGFAAALLDGPREDTFSVFDCTPSDCAMPVTVPYEQMSVFGGAPRLTQHPDGSLVLAYTADRVLKLTAVTAGTVAETVTVVPEAVHNPGPPQVVVTPDGQIVLAYQDVHDGSIHTTVCADITCRTPRTARITTPGHGHAPPALSIGPDGMPMLATVDPADADLVLYVCESVDCTRHQVRRLANWDWHENRFAVSGDTLLGRSWLQLVVSPEGFPTVAVWRYFIHRGFLTRSDYSVDTTATLFTCAERRCGA</sequence>
<feature type="transmembrane region" description="Helical" evidence="1">
    <location>
        <begin position="52"/>
        <end position="75"/>
    </location>
</feature>
<reference evidence="2 3" key="1">
    <citation type="submission" date="2019-07" db="EMBL/GenBank/DDBJ databases">
        <title>Complete Genome Sequence and Methylome Analysis of Nocardia otitidis-caviarum NEB252.</title>
        <authorList>
            <person name="Fomenkov A."/>
            <person name="Anton B.P."/>
            <person name="Vincze T."/>
            <person name="Roberts R.J."/>
        </authorList>
    </citation>
    <scope>NUCLEOTIDE SEQUENCE [LARGE SCALE GENOMIC DNA]</scope>
    <source>
        <strain evidence="2 3">NEB252</strain>
    </source>
</reference>
<accession>A0A516NJC4</accession>
<keyword evidence="1" id="KW-0472">Membrane</keyword>
<keyword evidence="1" id="KW-1133">Transmembrane helix</keyword>
<evidence type="ECO:0000256" key="1">
    <source>
        <dbReference type="SAM" id="Phobius"/>
    </source>
</evidence>
<dbReference type="AlphaFoldDB" id="A0A516NJC4"/>
<dbReference type="GeneID" id="80332721"/>
<feature type="transmembrane region" description="Helical" evidence="1">
    <location>
        <begin position="194"/>
        <end position="211"/>
    </location>
</feature>
<protein>
    <submittedName>
        <fullName evidence="2">Uncharacterized protein</fullName>
    </submittedName>
</protein>
<dbReference type="SUPFAM" id="SSF82171">
    <property type="entry name" value="DPP6 N-terminal domain-like"/>
    <property type="match status" value="1"/>
</dbReference>
<proteinExistence type="predicted"/>
<feature type="transmembrane region" description="Helical" evidence="1">
    <location>
        <begin position="168"/>
        <end position="188"/>
    </location>
</feature>
<gene>
    <name evidence="2" type="ORF">FOH10_09970</name>
</gene>